<name>A0ACD6ABR0_AVESA</name>
<evidence type="ECO:0000313" key="2">
    <source>
        <dbReference type="Proteomes" id="UP001732700"/>
    </source>
</evidence>
<protein>
    <submittedName>
        <fullName evidence="1">Uncharacterized protein</fullName>
    </submittedName>
</protein>
<reference evidence="1" key="2">
    <citation type="submission" date="2025-09" db="UniProtKB">
        <authorList>
            <consortium name="EnsemblPlants"/>
        </authorList>
    </citation>
    <scope>IDENTIFICATION</scope>
</reference>
<dbReference type="Proteomes" id="UP001732700">
    <property type="component" value="Chromosome 7D"/>
</dbReference>
<sequence>MQERRTQGAGTALLTAEERMTNLLRKASATTTPSFSRCYDTRLETWHDPTPRESEFTVHDLRAAFSNAARRSFNLKAAKSSVRPSEEQVRQREERDRKFLMTALEVYTKKHNMQPTELEFLEVKERNLFDENGAGYLHFNFSVKGLDGKHTMFFAEVHYDLEDEDDVFLCTPLGEDDFKPSKENDQALCKACQYEAKDLIHPSCGSFLGGHRRICSLLPWYSSDDDSDCEIV</sequence>
<dbReference type="EnsemblPlants" id="AVESA.00010b.r2.7DG1349050.1">
    <property type="protein sequence ID" value="AVESA.00010b.r2.7DG1349050.1.CDS"/>
    <property type="gene ID" value="AVESA.00010b.r2.7DG1349050"/>
</dbReference>
<reference evidence="1" key="1">
    <citation type="submission" date="2021-05" db="EMBL/GenBank/DDBJ databases">
        <authorList>
            <person name="Scholz U."/>
            <person name="Mascher M."/>
            <person name="Fiebig A."/>
        </authorList>
    </citation>
    <scope>NUCLEOTIDE SEQUENCE [LARGE SCALE GENOMIC DNA]</scope>
</reference>
<keyword evidence="2" id="KW-1185">Reference proteome</keyword>
<evidence type="ECO:0000313" key="1">
    <source>
        <dbReference type="EnsemblPlants" id="AVESA.00010b.r2.7DG1349050.1.CDS"/>
    </source>
</evidence>
<accession>A0ACD6ABR0</accession>
<proteinExistence type="predicted"/>
<organism evidence="1 2">
    <name type="scientific">Avena sativa</name>
    <name type="common">Oat</name>
    <dbReference type="NCBI Taxonomy" id="4498"/>
    <lineage>
        <taxon>Eukaryota</taxon>
        <taxon>Viridiplantae</taxon>
        <taxon>Streptophyta</taxon>
        <taxon>Embryophyta</taxon>
        <taxon>Tracheophyta</taxon>
        <taxon>Spermatophyta</taxon>
        <taxon>Magnoliopsida</taxon>
        <taxon>Liliopsida</taxon>
        <taxon>Poales</taxon>
        <taxon>Poaceae</taxon>
        <taxon>BOP clade</taxon>
        <taxon>Pooideae</taxon>
        <taxon>Poodae</taxon>
        <taxon>Poeae</taxon>
        <taxon>Poeae Chloroplast Group 1 (Aveneae type)</taxon>
        <taxon>Aveninae</taxon>
        <taxon>Avena</taxon>
    </lineage>
</organism>